<dbReference type="InterPro" id="IPR036097">
    <property type="entry name" value="HisK_dim/P_sf"/>
</dbReference>
<feature type="coiled-coil region" evidence="10">
    <location>
        <begin position="9"/>
        <end position="36"/>
    </location>
</feature>
<sequence length="215" mass="23646">MRLPVPDRADEIRGLAETANQTLERLESALEQQRRFASDASHDLRSPITAMRTELEMAMLAPEETDWRETGAKLLAGLDRLQNIVTDLLTLARLDAGEPGTLEPVDLGELVSCESATPRSKQVVTSLEPGVVVTGDRHRLARLLTNLLDNAERHAESTIPRNAADRGLGDGCPFRPSPAQSQRLRRFSDPTERCSVPPTTMITMNGTVCTYRGSM</sequence>
<comment type="subcellular location">
    <subcellularLocation>
        <location evidence="2">Cell membrane</location>
    </subcellularLocation>
</comment>
<evidence type="ECO:0000259" key="12">
    <source>
        <dbReference type="PROSITE" id="PS50109"/>
    </source>
</evidence>
<dbReference type="EC" id="2.7.13.3" evidence="3"/>
<dbReference type="SMART" id="SM00388">
    <property type="entry name" value="HisKA"/>
    <property type="match status" value="1"/>
</dbReference>
<gene>
    <name evidence="14" type="ORF">ACFFR3_26325</name>
</gene>
<evidence type="ECO:0000256" key="4">
    <source>
        <dbReference type="ARBA" id="ARBA00022553"/>
    </source>
</evidence>
<evidence type="ECO:0000256" key="1">
    <source>
        <dbReference type="ARBA" id="ARBA00000085"/>
    </source>
</evidence>
<dbReference type="InterPro" id="IPR003660">
    <property type="entry name" value="HAMP_dom"/>
</dbReference>
<accession>A0ABV5NS24</accession>
<evidence type="ECO:0000256" key="3">
    <source>
        <dbReference type="ARBA" id="ARBA00012438"/>
    </source>
</evidence>
<reference evidence="14 15" key="1">
    <citation type="submission" date="2024-09" db="EMBL/GenBank/DDBJ databases">
        <authorList>
            <person name="Sun Q."/>
            <person name="Mori K."/>
        </authorList>
    </citation>
    <scope>NUCLEOTIDE SEQUENCE [LARGE SCALE GENOMIC DNA]</scope>
    <source>
        <strain evidence="14 15">JCM 3324</strain>
    </source>
</reference>
<evidence type="ECO:0000313" key="15">
    <source>
        <dbReference type="Proteomes" id="UP001589568"/>
    </source>
</evidence>
<dbReference type="InterPro" id="IPR036890">
    <property type="entry name" value="HATPase_C_sf"/>
</dbReference>
<comment type="catalytic activity">
    <reaction evidence="1">
        <text>ATP + protein L-histidine = ADP + protein N-phospho-L-histidine.</text>
        <dbReference type="EC" id="2.7.13.3"/>
    </reaction>
</comment>
<evidence type="ECO:0000256" key="2">
    <source>
        <dbReference type="ARBA" id="ARBA00004236"/>
    </source>
</evidence>
<evidence type="ECO:0000259" key="13">
    <source>
        <dbReference type="PROSITE" id="PS50885"/>
    </source>
</evidence>
<evidence type="ECO:0000256" key="7">
    <source>
        <dbReference type="ARBA" id="ARBA00022777"/>
    </source>
</evidence>
<dbReference type="SUPFAM" id="SSF55874">
    <property type="entry name" value="ATPase domain of HSP90 chaperone/DNA topoisomerase II/histidine kinase"/>
    <property type="match status" value="1"/>
</dbReference>
<evidence type="ECO:0000256" key="8">
    <source>
        <dbReference type="ARBA" id="ARBA00022989"/>
    </source>
</evidence>
<feature type="domain" description="Histidine kinase" evidence="12">
    <location>
        <begin position="39"/>
        <end position="159"/>
    </location>
</feature>
<keyword evidence="5" id="KW-0808">Transferase</keyword>
<protein>
    <recommendedName>
        <fullName evidence="3">histidine kinase</fullName>
        <ecNumber evidence="3">2.7.13.3</ecNumber>
    </recommendedName>
</protein>
<keyword evidence="6" id="KW-0812">Transmembrane</keyword>
<dbReference type="PANTHER" id="PTHR45436">
    <property type="entry name" value="SENSOR HISTIDINE KINASE YKOH"/>
    <property type="match status" value="1"/>
</dbReference>
<organism evidence="14 15">
    <name type="scientific">Nonomuraea salmonea</name>
    <dbReference type="NCBI Taxonomy" id="46181"/>
    <lineage>
        <taxon>Bacteria</taxon>
        <taxon>Bacillati</taxon>
        <taxon>Actinomycetota</taxon>
        <taxon>Actinomycetes</taxon>
        <taxon>Streptosporangiales</taxon>
        <taxon>Streptosporangiaceae</taxon>
        <taxon>Nonomuraea</taxon>
    </lineage>
</organism>
<dbReference type="GO" id="GO:0016301">
    <property type="term" value="F:kinase activity"/>
    <property type="evidence" value="ECO:0007669"/>
    <property type="project" value="UniProtKB-KW"/>
</dbReference>
<evidence type="ECO:0000313" key="14">
    <source>
        <dbReference type="EMBL" id="MFB9473032.1"/>
    </source>
</evidence>
<dbReference type="InterPro" id="IPR003661">
    <property type="entry name" value="HisK_dim/P_dom"/>
</dbReference>
<dbReference type="PROSITE" id="PS50885">
    <property type="entry name" value="HAMP"/>
    <property type="match status" value="1"/>
</dbReference>
<dbReference type="InterPro" id="IPR005467">
    <property type="entry name" value="His_kinase_dom"/>
</dbReference>
<evidence type="ECO:0000256" key="6">
    <source>
        <dbReference type="ARBA" id="ARBA00022692"/>
    </source>
</evidence>
<keyword evidence="7 14" id="KW-0418">Kinase</keyword>
<comment type="caution">
    <text evidence="14">The sequence shown here is derived from an EMBL/GenBank/DDBJ whole genome shotgun (WGS) entry which is preliminary data.</text>
</comment>
<proteinExistence type="predicted"/>
<evidence type="ECO:0000256" key="5">
    <source>
        <dbReference type="ARBA" id="ARBA00022679"/>
    </source>
</evidence>
<feature type="region of interest" description="Disordered" evidence="11">
    <location>
        <begin position="159"/>
        <end position="181"/>
    </location>
</feature>
<keyword evidence="8" id="KW-1133">Transmembrane helix</keyword>
<dbReference type="InterPro" id="IPR050428">
    <property type="entry name" value="TCS_sensor_his_kinase"/>
</dbReference>
<dbReference type="Proteomes" id="UP001589568">
    <property type="component" value="Unassembled WGS sequence"/>
</dbReference>
<dbReference type="RefSeq" id="WP_379484008.1">
    <property type="nucleotide sequence ID" value="NZ_JBHMCF010000029.1"/>
</dbReference>
<keyword evidence="15" id="KW-1185">Reference proteome</keyword>
<dbReference type="CDD" id="cd00082">
    <property type="entry name" value="HisKA"/>
    <property type="match status" value="1"/>
</dbReference>
<keyword evidence="4" id="KW-0597">Phosphoprotein</keyword>
<evidence type="ECO:0000256" key="11">
    <source>
        <dbReference type="SAM" id="MobiDB-lite"/>
    </source>
</evidence>
<keyword evidence="9" id="KW-0902">Two-component regulatory system</keyword>
<dbReference type="PROSITE" id="PS50109">
    <property type="entry name" value="HIS_KIN"/>
    <property type="match status" value="1"/>
</dbReference>
<feature type="domain" description="HAMP" evidence="13">
    <location>
        <begin position="2"/>
        <end position="31"/>
    </location>
</feature>
<evidence type="ECO:0000256" key="9">
    <source>
        <dbReference type="ARBA" id="ARBA00023012"/>
    </source>
</evidence>
<dbReference type="Pfam" id="PF00512">
    <property type="entry name" value="HisKA"/>
    <property type="match status" value="1"/>
</dbReference>
<dbReference type="PANTHER" id="PTHR45436:SF5">
    <property type="entry name" value="SENSOR HISTIDINE KINASE TRCS"/>
    <property type="match status" value="1"/>
</dbReference>
<keyword evidence="8" id="KW-0472">Membrane</keyword>
<name>A0ABV5NS24_9ACTN</name>
<dbReference type="SUPFAM" id="SSF47384">
    <property type="entry name" value="Homodimeric domain of signal transducing histidine kinase"/>
    <property type="match status" value="1"/>
</dbReference>
<dbReference type="Gene3D" id="1.10.287.130">
    <property type="match status" value="1"/>
</dbReference>
<keyword evidence="10" id="KW-0175">Coiled coil</keyword>
<dbReference type="EMBL" id="JBHMCF010000029">
    <property type="protein sequence ID" value="MFB9473032.1"/>
    <property type="molecule type" value="Genomic_DNA"/>
</dbReference>
<evidence type="ECO:0000256" key="10">
    <source>
        <dbReference type="SAM" id="Coils"/>
    </source>
</evidence>